<gene>
    <name evidence="2" type="ORF">B1H18_04010</name>
</gene>
<keyword evidence="3" id="KW-1185">Reference proteome</keyword>
<accession>A0A1V4AF37</accession>
<keyword evidence="1" id="KW-0812">Transmembrane</keyword>
<dbReference type="AlphaFoldDB" id="A0A1V4AF37"/>
<keyword evidence="1" id="KW-1133">Transmembrane helix</keyword>
<dbReference type="EMBL" id="MVFC01000002">
    <property type="protein sequence ID" value="OON82213.1"/>
    <property type="molecule type" value="Genomic_DNA"/>
</dbReference>
<keyword evidence="1" id="KW-0472">Membrane</keyword>
<evidence type="ECO:0000313" key="2">
    <source>
        <dbReference type="EMBL" id="OON82213.1"/>
    </source>
</evidence>
<comment type="caution">
    <text evidence="2">The sequence shown here is derived from an EMBL/GenBank/DDBJ whole genome shotgun (WGS) entry which is preliminary data.</text>
</comment>
<sequence length="85" mass="9337">MTAEPELPVVPEEQAELRRSLEVGLVRIEGHLALLTQRDEQSAKNTDDLTQRVSGLERSRWPLPAIAALTAVGALVVALWQVLGR</sequence>
<organism evidence="2 3">
    <name type="scientific">Streptomyces tsukubensis</name>
    <dbReference type="NCBI Taxonomy" id="83656"/>
    <lineage>
        <taxon>Bacteria</taxon>
        <taxon>Bacillati</taxon>
        <taxon>Actinomycetota</taxon>
        <taxon>Actinomycetes</taxon>
        <taxon>Kitasatosporales</taxon>
        <taxon>Streptomycetaceae</taxon>
        <taxon>Streptomyces</taxon>
    </lineage>
</organism>
<dbReference type="RefSeq" id="WP_077964839.1">
    <property type="nucleotide sequence ID" value="NZ_CP045178.1"/>
</dbReference>
<evidence type="ECO:0000256" key="1">
    <source>
        <dbReference type="SAM" id="Phobius"/>
    </source>
</evidence>
<evidence type="ECO:0000313" key="3">
    <source>
        <dbReference type="Proteomes" id="UP000190539"/>
    </source>
</evidence>
<name>A0A1V4AF37_9ACTN</name>
<proteinExistence type="predicted"/>
<reference evidence="2 3" key="1">
    <citation type="submission" date="2017-02" db="EMBL/GenBank/DDBJ databases">
        <title>Draft Genome Sequence of Streptomyces tsukubaensis F601, a Producer of the immunosuppressant tacrolimus FK506.</title>
        <authorList>
            <person name="Zong G."/>
            <person name="Zhong C."/>
            <person name="Fu J."/>
            <person name="Qin R."/>
            <person name="Cao G."/>
        </authorList>
    </citation>
    <scope>NUCLEOTIDE SEQUENCE [LARGE SCALE GENOMIC DNA]</scope>
    <source>
        <strain evidence="2 3">F601</strain>
    </source>
</reference>
<protein>
    <submittedName>
        <fullName evidence="2">Uncharacterized protein</fullName>
    </submittedName>
</protein>
<feature type="transmembrane region" description="Helical" evidence="1">
    <location>
        <begin position="61"/>
        <end position="83"/>
    </location>
</feature>
<dbReference type="STRING" id="83656.B1H18_04010"/>
<dbReference type="Proteomes" id="UP000190539">
    <property type="component" value="Unassembled WGS sequence"/>
</dbReference>
<dbReference type="OrthoDB" id="4310037at2"/>